<reference evidence="3 4" key="1">
    <citation type="submission" date="2024-04" db="EMBL/GenBank/DDBJ databases">
        <title>Tritrichomonas musculus Genome.</title>
        <authorList>
            <person name="Alves-Ferreira E."/>
            <person name="Grigg M."/>
            <person name="Lorenzi H."/>
            <person name="Galac M."/>
        </authorList>
    </citation>
    <scope>NUCLEOTIDE SEQUENCE [LARGE SCALE GENOMIC DNA]</scope>
    <source>
        <strain evidence="3 4">EAF2021</strain>
    </source>
</reference>
<feature type="compositionally biased region" description="Basic and acidic residues" evidence="1">
    <location>
        <begin position="600"/>
        <end position="623"/>
    </location>
</feature>
<proteinExistence type="predicted"/>
<feature type="compositionally biased region" description="Basic and acidic residues" evidence="1">
    <location>
        <begin position="558"/>
        <end position="567"/>
    </location>
</feature>
<evidence type="ECO:0000259" key="2">
    <source>
        <dbReference type="SMART" id="SM00225"/>
    </source>
</evidence>
<dbReference type="Gene3D" id="1.10.510.10">
    <property type="entry name" value="Transferase(Phosphotransferase) domain 1"/>
    <property type="match status" value="1"/>
</dbReference>
<dbReference type="Pfam" id="PF00651">
    <property type="entry name" value="BTB"/>
    <property type="match status" value="1"/>
</dbReference>
<dbReference type="SMART" id="SM00225">
    <property type="entry name" value="BTB"/>
    <property type="match status" value="1"/>
</dbReference>
<feature type="compositionally biased region" description="Acidic residues" evidence="1">
    <location>
        <begin position="585"/>
        <end position="599"/>
    </location>
</feature>
<comment type="caution">
    <text evidence="3">The sequence shown here is derived from an EMBL/GenBank/DDBJ whole genome shotgun (WGS) entry which is preliminary data.</text>
</comment>
<dbReference type="Gene3D" id="3.30.710.10">
    <property type="entry name" value="Potassium Channel Kv1.1, Chain A"/>
    <property type="match status" value="1"/>
</dbReference>
<dbReference type="InterPro" id="IPR026906">
    <property type="entry name" value="LRR_5"/>
</dbReference>
<dbReference type="SUPFAM" id="SSF54695">
    <property type="entry name" value="POZ domain"/>
    <property type="match status" value="1"/>
</dbReference>
<accession>A0ABR2H277</accession>
<gene>
    <name evidence="3" type="ORF">M9Y10_030870</name>
</gene>
<dbReference type="InterPro" id="IPR053139">
    <property type="entry name" value="Surface_bspA-like"/>
</dbReference>
<sequence length="2707" mass="305764">MENNNSEHEDDFVQIQERIPNSHILIYRDQEYPINFELLKYSSKYFYDHQNEIMCNNRIELVNYDPDGNIPDLSPSSIETFIKYINREQIRLTNENISTLNYLAHKYEMDELIRSTERYIERHPEACLSILTIHQNDGQISTGIYETIIARNLNDYINNEEMLDLQVPTIYRILAKNTNEINLNEKIEKNNFLLKTLDKYGREASALFEFADLDDQENDFFEILLDKYIDVFDFSFIGSAVLSELLKEREKRKTERKMHEEDKRSLEENHNRLKKQQMLAIENLKHEILERENQEKIVFKEHQSEKNELNKKIEEINMEKEGLMKEINKLNEENIDLKKEITKLRGELEDKQKVEEMQNQAHQAEVNKLNENIEQINKEKEELKTKVQKLNNKNIEIDDLKREINELRIELENEQKEEKMSKQMHQPEVIESNEEFEQIKEKVPKSNKNDDLDNDENQADDDDEAKKIKNEKKKKKSKKPSKKRANKRKNMRSRMRRPSNKEKDITTEEEEEKSETNASRDDNINIKENMEKGPEIEEEEEDVDANVSENGQEEEDSNNEKLIKNDENNSIVNDANNDDVKEESAKEDENDFLYDEDEKDKDKDSDKDKETTKREEVNNSKEEENPEQETVAFKDVNGISYEISLKSQTASVSEAPKVKTSIEIPQTVRYHGQLYGVTNINDGAFSNTEIEELFIPSSFTTLSPNWCSGATKLAKIIVDQGNNFFHIDRNGFLIYAPKQDNDHGPNERREILFAPRNIKHDYYFPNEITRFGNYAFFKREELEQFKYNSSPVKKIEFGDFCFSKSKKLWKLEIECEELKIGSNCFKDCTSLSYTSFKNLKRVTICANAFMNCTKLISICFNSSFKIDLFDNCLHAQQSLQSISLTTSELSIGNECFTNCNNLSSISLCGLNKAKIGVRALAGCVSLEKFELTTRSELEIGDFCFSGAKKLHTVDIKYNDKLTFGQSCFENCPALFSVSIKNDSNVNPVSDQSFIISSNPFAGCKSLTNVTLTSNSTLNLFSKSFKDLYTLQSVELTGNKIIIGDNCFENCFNIQKKYNDKSPRNIIIKSASLVEIGNQCFKKSGYLESVEITGMQINIKKESFLGCISLSSFSIPNLQERPIIGIKNDDKFVLGENCFEGCSSLSKFVCEKLCKARICKQAFKGCNKLEEFSYTHAATVIIEDKCFVGLNNLKSILIQSDVVNLNNNWISNCLSVYSVTIESSQHIEVLSRWFQKCNSLASITLICDANLILAEGCFSGLSNLQTLEIKSGQITIENNCINNCFSSQDYKKNSNSDSYSKNYIKLISKSKVTIGSDSFNELPYLGSVEISGDQVNIGNNCFSLKKIDNFAHSIENIKIHSNNVRIENNCFDCLCSLKSFNIQSKQVIIGKECFKKCDSLSSFSIPDPSEIFLDSQLFEECSNLKNLQLKSSFIIRLGLNCLSNSTGIEKVSLESKEVYIDKGCFFGCSSLAAFQITNCEQIIIMDNAFLGCNKLASASLNALKFTKLGNSCFSECASLQSINLSTPNVEFGDSCFKQCAALTSVLFNKYMYSSTSRATNRVNFQIESVAIGKNCFEGCSSLSSFNLSEVGKVKVDSQVFKDAAALQSVDIAGEKVVIGENCFENCFNRDITVKSNSSVEIGKSCFIGSKHLGNVTFSGGQIILGSDCFNNCTSLKNFTLENFVYVELGANLLTGCNPSYFTATPSSNISLDNYFEYIADLESDDSGRLILVQKKGSDDVFAAKVINKRLQLSYDKNNFLQEMILSTRINYPVIDNVIGFSLKDFNNEDWPTVITKHPGNISLKNAMKNANLSGTQKHIILLGTALGMKYLHSEKIPLNSLTTNKIFLDEEFRPHIKFYGCHGEYKRENYKMDARAFILIAYELITGQPLKDKSNLQLIKDDKIREFFNKCIVSNNSIEFKDILAEFTNEQYSQLFESNDQEIASYLKDFGISHLTIRIKFTNIYYNISRSSLQAEIVGYEKVKDNLSVLEYINFKGSKYNITRIGDHAFTGAQIKKLDFNPNSHVYRIDNAAFENSSLKEISLPPSVEEIGNYCFCGLENLEILHFKGKALTLGKGCFEDCQSLKLVAFECTEDINIGADSFKKCSQLKRFESRGVNISLGESCFSGASALSANEFKCDKLIIEKNCFENCTSLKSFAYKGIKSISIGSKAFYGCCALGIISLTECSIVSFKEKCLSHISKLNQLCVESDEILLGNNMVNCCPSLANINLVSTQSFTISSNAFQGCLPLTDITLMSQSTIQLSKKCFICANNLQIAVIEGHQIIVEDEVFKSLKKLQSITFSCDELKIGNSVFGFCSELYSVMLNNVKKAEFGSNVFTDCTKLSTIRFDATMSLTVGDNCFSGVNSLQNVAILSEKLNIGNNCFKNCRNLSSITFPKAQSIEIGSNAFEGCSKFNSSISITTFSELTIGDDCFKSLESLKYLTLASKKITIGKNAFNECKNLSSIIFNNVLNISIGQGAFSKCMKLDKIFISAVSNVTLSDDCFNSASNIQTVLISGEEINVGSRCFKYCTKLSSVSLTKGKNVTFGSNLFEGSNLKKLSIPDTSKVVLANYCFHHADRLESVTISCEDIDVGERCFNNCKALNSIYIQKVKNATIGPYSFSECYNLTKFTLNAPLNLTICANCFRESCIHEVNLTGGNLTIGDYAFYDSTISSAYITSTLSHIFADNAFFRNGDFRPKLTLEGKKY</sequence>
<dbReference type="SUPFAM" id="SSF56112">
    <property type="entry name" value="Protein kinase-like (PK-like)"/>
    <property type="match status" value="1"/>
</dbReference>
<dbReference type="Proteomes" id="UP001470230">
    <property type="component" value="Unassembled WGS sequence"/>
</dbReference>
<feature type="compositionally biased region" description="Basic residues" evidence="1">
    <location>
        <begin position="469"/>
        <end position="498"/>
    </location>
</feature>
<dbReference type="InterPro" id="IPR032675">
    <property type="entry name" value="LRR_dom_sf"/>
</dbReference>
<feature type="domain" description="BTB" evidence="2">
    <location>
        <begin position="21"/>
        <end position="124"/>
    </location>
</feature>
<dbReference type="Gene3D" id="3.40.50.12480">
    <property type="match status" value="1"/>
</dbReference>
<dbReference type="InterPro" id="IPR000210">
    <property type="entry name" value="BTB/POZ_dom"/>
</dbReference>
<evidence type="ECO:0000313" key="3">
    <source>
        <dbReference type="EMBL" id="KAK8840314.1"/>
    </source>
</evidence>
<dbReference type="Gene3D" id="3.80.10.10">
    <property type="entry name" value="Ribonuclease Inhibitor"/>
    <property type="match status" value="8"/>
</dbReference>
<feature type="compositionally biased region" description="Basic and acidic residues" evidence="1">
    <location>
        <begin position="514"/>
        <end position="535"/>
    </location>
</feature>
<dbReference type="InterPro" id="IPR011333">
    <property type="entry name" value="SKP1/BTB/POZ_sf"/>
</dbReference>
<dbReference type="EMBL" id="JAPFFF010000047">
    <property type="protein sequence ID" value="KAK8840314.1"/>
    <property type="molecule type" value="Genomic_DNA"/>
</dbReference>
<name>A0ABR2H277_9EUKA</name>
<evidence type="ECO:0000256" key="1">
    <source>
        <dbReference type="SAM" id="MobiDB-lite"/>
    </source>
</evidence>
<keyword evidence="4" id="KW-1185">Reference proteome</keyword>
<feature type="region of interest" description="Disordered" evidence="1">
    <location>
        <begin position="413"/>
        <end position="630"/>
    </location>
</feature>
<dbReference type="Pfam" id="PF13306">
    <property type="entry name" value="LRR_5"/>
    <property type="match status" value="10"/>
</dbReference>
<feature type="compositionally biased region" description="Basic and acidic residues" evidence="1">
    <location>
        <begin position="437"/>
        <end position="451"/>
    </location>
</feature>
<protein>
    <recommendedName>
        <fullName evidence="2">BTB domain-containing protein</fullName>
    </recommendedName>
</protein>
<dbReference type="SUPFAM" id="SSF52058">
    <property type="entry name" value="L domain-like"/>
    <property type="match status" value="7"/>
</dbReference>
<dbReference type="PANTHER" id="PTHR45661:SF3">
    <property type="entry name" value="IG-LIKE DOMAIN-CONTAINING PROTEIN"/>
    <property type="match status" value="1"/>
</dbReference>
<evidence type="ECO:0000313" key="4">
    <source>
        <dbReference type="Proteomes" id="UP001470230"/>
    </source>
</evidence>
<organism evidence="3 4">
    <name type="scientific">Tritrichomonas musculus</name>
    <dbReference type="NCBI Taxonomy" id="1915356"/>
    <lineage>
        <taxon>Eukaryota</taxon>
        <taxon>Metamonada</taxon>
        <taxon>Parabasalia</taxon>
        <taxon>Tritrichomonadida</taxon>
        <taxon>Tritrichomonadidae</taxon>
        <taxon>Tritrichomonas</taxon>
    </lineage>
</organism>
<dbReference type="PANTHER" id="PTHR45661">
    <property type="entry name" value="SURFACE ANTIGEN"/>
    <property type="match status" value="1"/>
</dbReference>
<feature type="compositionally biased region" description="Acidic residues" evidence="1">
    <location>
        <begin position="452"/>
        <end position="463"/>
    </location>
</feature>
<dbReference type="InterPro" id="IPR011009">
    <property type="entry name" value="Kinase-like_dom_sf"/>
</dbReference>